<keyword evidence="1" id="KW-0812">Transmembrane</keyword>
<protein>
    <submittedName>
        <fullName evidence="2">Uncharacterized protein</fullName>
    </submittedName>
</protein>
<keyword evidence="1" id="KW-0472">Membrane</keyword>
<sequence>MRITTLRLRQISQSAGWIFAAAIIVLFCTFIISLQANAATYKTFGGGNSVIGKLVKSDGTAVSANARINVNPDGPCSPGNCGGGADVQVDGSFTVTEGIGNGQYRVEVNIWGDELNNQAAPDPVKITLSGGQVDIGTIKLVTPNISGTVKDPNGNGILINYDAQQNINVEIRSKDYTINKWINTSQDGSFKTYLGKGEYVAIAHPNGMSFTDGELAVIVTDPTASQNITVNLTNPAIVGQVKKPDGSALSLSNGQWINVNLYNQDRTVQKYSGTDPDGNFKLPGIPNGTYTIEVQPQGLNKYTSKKETITYSGTQLSVAINLSSPQVKGKIYKTEADAMASNNQALVGNAGVNIHNQDWTQQSWTQSDSEGNYAVGGLPDGHYTMEVNVPWGTTGLISNSFEVDLTADAQTKNLYFSVATKKITGKVLKKDGTSVAGASVNANREGGAGYANAQTGSDGSYTLEVGGGAWNVNVWPNNAPGMPAADWIPEGFGQRAEFKNDASTETATVNFSVVSATATVSGKILKADGTPITNANVDVRNDKGQGNNSQVKPSGEFVVKVAAGSYRVSVWSPDQGLTFPEMNITITDGETKDVGTLTAKTKEARITGRVIKKGTTEGIPGVRVNANLDRAPGWSNTTTDATGNFELAVTKGMWHINIDQGSNTSYVYSGPPIDVSVETETSRTALGKDIELIYADVVIKGKIVDEAGKVIPNFCSWAFARPVSTGNMGWGPEYGGPVN</sequence>
<reference evidence="2 3" key="1">
    <citation type="journal article" date="2015" name="Nature">
        <title>rRNA introns, odd ribosomes, and small enigmatic genomes across a large radiation of phyla.</title>
        <authorList>
            <person name="Brown C.T."/>
            <person name="Hug L.A."/>
            <person name="Thomas B.C."/>
            <person name="Sharon I."/>
            <person name="Castelle C.J."/>
            <person name="Singh A."/>
            <person name="Wilkins M.J."/>
            <person name="Williams K.H."/>
            <person name="Banfield J.F."/>
        </authorList>
    </citation>
    <scope>NUCLEOTIDE SEQUENCE [LARGE SCALE GENOMIC DNA]</scope>
</reference>
<evidence type="ECO:0000256" key="1">
    <source>
        <dbReference type="SAM" id="Phobius"/>
    </source>
</evidence>
<dbReference type="Pfam" id="PF13620">
    <property type="entry name" value="CarboxypepD_reg"/>
    <property type="match status" value="2"/>
</dbReference>
<dbReference type="SUPFAM" id="SSF49464">
    <property type="entry name" value="Carboxypeptidase regulatory domain-like"/>
    <property type="match status" value="1"/>
</dbReference>
<dbReference type="InterPro" id="IPR013784">
    <property type="entry name" value="Carb-bd-like_fold"/>
</dbReference>
<accession>A0A0G1RX39</accession>
<comment type="caution">
    <text evidence="2">The sequence shown here is derived from an EMBL/GenBank/DDBJ whole genome shotgun (WGS) entry which is preliminary data.</text>
</comment>
<name>A0A0G1RX39_9BACT</name>
<evidence type="ECO:0000313" key="2">
    <source>
        <dbReference type="EMBL" id="KKU25480.1"/>
    </source>
</evidence>
<dbReference type="Proteomes" id="UP000034175">
    <property type="component" value="Unassembled WGS sequence"/>
</dbReference>
<dbReference type="GO" id="GO:0030246">
    <property type="term" value="F:carbohydrate binding"/>
    <property type="evidence" value="ECO:0007669"/>
    <property type="project" value="InterPro"/>
</dbReference>
<organism evidence="2 3">
    <name type="scientific">Candidatus Magasanikbacteria bacterium GW2011_GWA2_46_17</name>
    <dbReference type="NCBI Taxonomy" id="1619042"/>
    <lineage>
        <taxon>Bacteria</taxon>
        <taxon>Candidatus Magasanikiibacteriota</taxon>
    </lineage>
</organism>
<dbReference type="InterPro" id="IPR008969">
    <property type="entry name" value="CarboxyPept-like_regulatory"/>
</dbReference>
<dbReference type="SUPFAM" id="SSF117074">
    <property type="entry name" value="Hypothetical protein PA1324"/>
    <property type="match status" value="1"/>
</dbReference>
<keyword evidence="1" id="KW-1133">Transmembrane helix</keyword>
<gene>
    <name evidence="2" type="ORF">UX39_C0028G0004</name>
</gene>
<feature type="non-terminal residue" evidence="2">
    <location>
        <position position="739"/>
    </location>
</feature>
<feature type="transmembrane region" description="Helical" evidence="1">
    <location>
        <begin position="15"/>
        <end position="34"/>
    </location>
</feature>
<dbReference type="AlphaFoldDB" id="A0A0G1RX39"/>
<dbReference type="EMBL" id="LCMA01000028">
    <property type="protein sequence ID" value="KKU25480.1"/>
    <property type="molecule type" value="Genomic_DNA"/>
</dbReference>
<evidence type="ECO:0000313" key="3">
    <source>
        <dbReference type="Proteomes" id="UP000034175"/>
    </source>
</evidence>
<dbReference type="Gene3D" id="2.60.40.1120">
    <property type="entry name" value="Carboxypeptidase-like, regulatory domain"/>
    <property type="match status" value="4"/>
</dbReference>
<proteinExistence type="predicted"/>
<dbReference type="SUPFAM" id="SSF49452">
    <property type="entry name" value="Starch-binding domain-like"/>
    <property type="match status" value="2"/>
</dbReference>